<accession>A0A2U8FUV9</accession>
<comment type="similarity">
    <text evidence="1">Belongs to the short-chain dehydrogenases/reductases (SDR) family.</text>
</comment>
<dbReference type="RefSeq" id="WP_109037945.1">
    <property type="nucleotide sequence ID" value="NZ_CP029210.1"/>
</dbReference>
<dbReference type="Proteomes" id="UP000244892">
    <property type="component" value="Chromosome"/>
</dbReference>
<name>A0A2U8FUV9_9BURK</name>
<evidence type="ECO:0000256" key="2">
    <source>
        <dbReference type="ARBA" id="ARBA00023002"/>
    </source>
</evidence>
<dbReference type="PRINTS" id="PR00081">
    <property type="entry name" value="GDHRDH"/>
</dbReference>
<dbReference type="GO" id="GO:0016491">
    <property type="term" value="F:oxidoreductase activity"/>
    <property type="evidence" value="ECO:0007669"/>
    <property type="project" value="UniProtKB-KW"/>
</dbReference>
<dbReference type="InterPro" id="IPR036291">
    <property type="entry name" value="NAD(P)-bd_dom_sf"/>
</dbReference>
<dbReference type="InterPro" id="IPR002347">
    <property type="entry name" value="SDR_fam"/>
</dbReference>
<proteinExistence type="inferred from homology"/>
<dbReference type="AlphaFoldDB" id="A0A2U8FUV9"/>
<dbReference type="EMBL" id="CP029210">
    <property type="protein sequence ID" value="AWI54859.1"/>
    <property type="molecule type" value="Genomic_DNA"/>
</dbReference>
<keyword evidence="4" id="KW-1185">Reference proteome</keyword>
<dbReference type="OrthoDB" id="9797538at2"/>
<protein>
    <submittedName>
        <fullName evidence="3">Short-chain dehydrogenase</fullName>
    </submittedName>
</protein>
<keyword evidence="2" id="KW-0560">Oxidoreductase</keyword>
<gene>
    <name evidence="3" type="ORF">DEH84_16610</name>
</gene>
<dbReference type="SUPFAM" id="SSF51735">
    <property type="entry name" value="NAD(P)-binding Rossmann-fold domains"/>
    <property type="match status" value="1"/>
</dbReference>
<dbReference type="KEGG" id="aon:DEH84_16610"/>
<dbReference type="PANTHER" id="PTHR44196:SF1">
    <property type="entry name" value="DEHYDROGENASE_REDUCTASE SDR FAMILY MEMBER 7B"/>
    <property type="match status" value="1"/>
</dbReference>
<dbReference type="Pfam" id="PF00106">
    <property type="entry name" value="adh_short"/>
    <property type="match status" value="1"/>
</dbReference>
<sequence>MALNPPVTDWQGRTVWLVGASSGIGQATAARLHALGARVAVSGRQAAALDAFARAHPGSLALPVDATEPGALQAAHDRLVAWSPSGRLDLVAYCAGHYQPMRAEDFDLDEAVRHLQVNYEGVLRLLAVVLPTLRTQGSGHLSLVASVAGYRGLPKALAYGPTKAALHNLADVLYLDLAPLGIGVSVVNPGFVQTPMTAANDFTMPALLTPAQAAEAIVQGWQRGHYEIHFPRRFTLWLKLMRLLPHAWYFPLVKRGTGV</sequence>
<dbReference type="Gene3D" id="3.40.50.720">
    <property type="entry name" value="NAD(P)-binding Rossmann-like Domain"/>
    <property type="match status" value="1"/>
</dbReference>
<evidence type="ECO:0000256" key="1">
    <source>
        <dbReference type="ARBA" id="ARBA00006484"/>
    </source>
</evidence>
<reference evidence="3 4" key="1">
    <citation type="submission" date="2018-05" db="EMBL/GenBank/DDBJ databases">
        <title>complete genome sequence of Aquabacterium olei NBRC 110486.</title>
        <authorList>
            <person name="Tang B."/>
            <person name="Chang J."/>
            <person name="Zhang L."/>
            <person name="Yang H."/>
        </authorList>
    </citation>
    <scope>NUCLEOTIDE SEQUENCE [LARGE SCALE GENOMIC DNA]</scope>
    <source>
        <strain evidence="3 4">NBRC 110486</strain>
    </source>
</reference>
<evidence type="ECO:0000313" key="3">
    <source>
        <dbReference type="EMBL" id="AWI54859.1"/>
    </source>
</evidence>
<organism evidence="3 4">
    <name type="scientific">Aquabacterium olei</name>
    <dbReference type="NCBI Taxonomy" id="1296669"/>
    <lineage>
        <taxon>Bacteria</taxon>
        <taxon>Pseudomonadati</taxon>
        <taxon>Pseudomonadota</taxon>
        <taxon>Betaproteobacteria</taxon>
        <taxon>Burkholderiales</taxon>
        <taxon>Aquabacterium</taxon>
    </lineage>
</organism>
<dbReference type="PANTHER" id="PTHR44196">
    <property type="entry name" value="DEHYDROGENASE/REDUCTASE SDR FAMILY MEMBER 7B"/>
    <property type="match status" value="1"/>
</dbReference>
<evidence type="ECO:0000313" key="4">
    <source>
        <dbReference type="Proteomes" id="UP000244892"/>
    </source>
</evidence>
<dbReference type="GO" id="GO:0016020">
    <property type="term" value="C:membrane"/>
    <property type="evidence" value="ECO:0007669"/>
    <property type="project" value="TreeGrafter"/>
</dbReference>